<gene>
    <name evidence="1" type="ORF">O0955_08605</name>
</gene>
<comment type="caution">
    <text evidence="1">The sequence shown here is derived from an EMBL/GenBank/DDBJ whole genome shotgun (WGS) entry which is preliminary data.</text>
</comment>
<evidence type="ECO:0000313" key="2">
    <source>
        <dbReference type="Proteomes" id="UP001144347"/>
    </source>
</evidence>
<dbReference type="EMBL" id="JAPWGM010000002">
    <property type="protein sequence ID" value="MCZ4244065.1"/>
    <property type="molecule type" value="Genomic_DNA"/>
</dbReference>
<reference evidence="1" key="1">
    <citation type="submission" date="2022-12" db="EMBL/GenBank/DDBJ databases">
        <title>Genome sequence of HCMS5-2.</title>
        <authorList>
            <person name="Woo H."/>
        </authorList>
    </citation>
    <scope>NUCLEOTIDE SEQUENCE</scope>
    <source>
        <strain evidence="1">HCMS5-2</strain>
    </source>
</reference>
<keyword evidence="2" id="KW-1185">Reference proteome</keyword>
<dbReference type="Proteomes" id="UP001144347">
    <property type="component" value="Unassembled WGS sequence"/>
</dbReference>
<name>A0ABT4L807_9SPHI</name>
<sequence>MKIKKKPGVQNLAFPSIRPITDCDYLIDLSSIENPFPNRDGIFSKNNQPKGEIKPLSKFFPRNGLYSLL</sequence>
<proteinExistence type="predicted"/>
<evidence type="ECO:0000313" key="1">
    <source>
        <dbReference type="EMBL" id="MCZ4244065.1"/>
    </source>
</evidence>
<protein>
    <submittedName>
        <fullName evidence="1">Uncharacterized protein</fullName>
    </submittedName>
</protein>
<accession>A0ABT4L807</accession>
<organism evidence="1 2">
    <name type="scientific">Pedobacter punctiformis</name>
    <dbReference type="NCBI Taxonomy" id="3004097"/>
    <lineage>
        <taxon>Bacteria</taxon>
        <taxon>Pseudomonadati</taxon>
        <taxon>Bacteroidota</taxon>
        <taxon>Sphingobacteriia</taxon>
        <taxon>Sphingobacteriales</taxon>
        <taxon>Sphingobacteriaceae</taxon>
        <taxon>Pedobacter</taxon>
    </lineage>
</organism>
<dbReference type="RefSeq" id="WP_269427130.1">
    <property type="nucleotide sequence ID" value="NZ_JAPWGM010000002.1"/>
</dbReference>